<dbReference type="EnsemblMetazoa" id="XM_022810619">
    <property type="protein sequence ID" value="XP_022666354"/>
    <property type="gene ID" value="LOC111252530"/>
</dbReference>
<evidence type="ECO:0000256" key="12">
    <source>
        <dbReference type="ARBA" id="ARBA00022824"/>
    </source>
</evidence>
<dbReference type="InterPro" id="IPR011047">
    <property type="entry name" value="Quinoprotein_ADH-like_sf"/>
</dbReference>
<dbReference type="PROSITE" id="PS00108">
    <property type="entry name" value="PROTEIN_KINASE_ST"/>
    <property type="match status" value="1"/>
</dbReference>
<feature type="region of interest" description="Disordered" evidence="19">
    <location>
        <begin position="451"/>
        <end position="496"/>
    </location>
</feature>
<dbReference type="CDD" id="cd10422">
    <property type="entry name" value="RNase_Ire1"/>
    <property type="match status" value="1"/>
</dbReference>
<dbReference type="RefSeq" id="XP_022666355.1">
    <property type="nucleotide sequence ID" value="XM_022810620.1"/>
</dbReference>
<dbReference type="GO" id="GO:0004521">
    <property type="term" value="F:RNA endonuclease activity"/>
    <property type="evidence" value="ECO:0007669"/>
    <property type="project" value="InterPro"/>
</dbReference>
<dbReference type="EnsemblMetazoa" id="XM_022810626">
    <property type="protein sequence ID" value="XP_022666361"/>
    <property type="gene ID" value="LOC111252530"/>
</dbReference>
<keyword evidence="10" id="KW-0418">Kinase</keyword>
<evidence type="ECO:0000313" key="22">
    <source>
        <dbReference type="EnsemblMetazoa" id="XP_022666350"/>
    </source>
</evidence>
<keyword evidence="13" id="KW-0067">ATP-binding</keyword>
<dbReference type="EnsemblMetazoa" id="XM_022810615">
    <property type="protein sequence ID" value="XP_022666350"/>
    <property type="gene ID" value="LOC111252530"/>
</dbReference>
<dbReference type="PROSITE" id="PS50011">
    <property type="entry name" value="PROTEIN_KINASE_DOM"/>
    <property type="match status" value="1"/>
</dbReference>
<evidence type="ECO:0000256" key="10">
    <source>
        <dbReference type="ARBA" id="ARBA00022777"/>
    </source>
</evidence>
<feature type="compositionally biased region" description="Polar residues" evidence="19">
    <location>
        <begin position="1021"/>
        <end position="1050"/>
    </location>
</feature>
<dbReference type="InterPro" id="IPR045133">
    <property type="entry name" value="IRE1/2-like"/>
</dbReference>
<keyword evidence="6" id="KW-0808">Transferase</keyword>
<dbReference type="Gene3D" id="2.130.10.10">
    <property type="entry name" value="YVTN repeat-like/Quinoprotein amine dehydrogenase"/>
    <property type="match status" value="1"/>
</dbReference>
<dbReference type="SMART" id="SM00580">
    <property type="entry name" value="PUG"/>
    <property type="match status" value="1"/>
</dbReference>
<comment type="subcellular location">
    <subcellularLocation>
        <location evidence="2">Endoplasmic reticulum membrane</location>
        <topology evidence="2">Single-pass type I membrane protein</topology>
    </subcellularLocation>
</comment>
<protein>
    <recommendedName>
        <fullName evidence="3">non-specific serine/threonine protein kinase</fullName>
        <ecNumber evidence="3">2.7.11.1</ecNumber>
    </recommendedName>
</protein>
<dbReference type="EnsemblMetazoa" id="XM_022810616">
    <property type="protein sequence ID" value="XP_022666351"/>
    <property type="gene ID" value="LOC111252530"/>
</dbReference>
<keyword evidence="23" id="KW-1185">Reference proteome</keyword>
<dbReference type="RefSeq" id="XP_022666361.1">
    <property type="nucleotide sequence ID" value="XM_022810626.1"/>
</dbReference>
<dbReference type="CTD" id="42358"/>
<dbReference type="SUPFAM" id="SSF56112">
    <property type="entry name" value="Protein kinase-like (PK-like)"/>
    <property type="match status" value="1"/>
</dbReference>
<dbReference type="PANTHER" id="PTHR13954">
    <property type="entry name" value="IRE1-RELATED"/>
    <property type="match status" value="1"/>
</dbReference>
<evidence type="ECO:0000256" key="18">
    <source>
        <dbReference type="ARBA" id="ARBA00048679"/>
    </source>
</evidence>
<keyword evidence="5" id="KW-0597">Phosphoprotein</keyword>
<dbReference type="InterPro" id="IPR018391">
    <property type="entry name" value="PQQ_b-propeller_rpt"/>
</dbReference>
<dbReference type="OrthoDB" id="63989at2759"/>
<accession>A0A7M7KG93</accession>
<dbReference type="RefSeq" id="XP_022666360.1">
    <property type="nucleotide sequence ID" value="XM_022810625.1"/>
</dbReference>
<feature type="region of interest" description="Disordered" evidence="19">
    <location>
        <begin position="998"/>
        <end position="1086"/>
    </location>
</feature>
<keyword evidence="15" id="KW-0472">Membrane</keyword>
<keyword evidence="14" id="KW-1133">Transmembrane helix</keyword>
<name>A0A7M7KG93_VARDE</name>
<dbReference type="PANTHER" id="PTHR13954:SF6">
    <property type="entry name" value="NON-SPECIFIC SERINE_THREONINE PROTEIN KINASE"/>
    <property type="match status" value="1"/>
</dbReference>
<dbReference type="InterPro" id="IPR002372">
    <property type="entry name" value="PQQ_rpt_dom"/>
</dbReference>
<comment type="catalytic activity">
    <reaction evidence="18">
        <text>L-seryl-[protein] + ATP = O-phospho-L-seryl-[protein] + ADP + H(+)</text>
        <dbReference type="Rhea" id="RHEA:17989"/>
        <dbReference type="Rhea" id="RHEA-COMP:9863"/>
        <dbReference type="Rhea" id="RHEA-COMP:11604"/>
        <dbReference type="ChEBI" id="CHEBI:15378"/>
        <dbReference type="ChEBI" id="CHEBI:29999"/>
        <dbReference type="ChEBI" id="CHEBI:30616"/>
        <dbReference type="ChEBI" id="CHEBI:83421"/>
        <dbReference type="ChEBI" id="CHEBI:456216"/>
        <dbReference type="EC" id="2.7.11.1"/>
    </reaction>
</comment>
<dbReference type="OMA" id="NYWVERF"/>
<dbReference type="InterPro" id="IPR015943">
    <property type="entry name" value="WD40/YVTN_repeat-like_dom_sf"/>
</dbReference>
<proteinExistence type="predicted"/>
<evidence type="ECO:0000256" key="6">
    <source>
        <dbReference type="ARBA" id="ARBA00022679"/>
    </source>
</evidence>
<evidence type="ECO:0000256" key="16">
    <source>
        <dbReference type="ARBA" id="ARBA00023268"/>
    </source>
</evidence>
<dbReference type="RefSeq" id="XP_022666350.1">
    <property type="nucleotide sequence ID" value="XM_022810615.1"/>
</dbReference>
<dbReference type="RefSeq" id="XP_022666356.1">
    <property type="nucleotide sequence ID" value="XM_022810621.1"/>
</dbReference>
<dbReference type="CDD" id="cd13982">
    <property type="entry name" value="STKc_IRE1"/>
    <property type="match status" value="1"/>
</dbReference>
<evidence type="ECO:0000256" key="15">
    <source>
        <dbReference type="ARBA" id="ARBA00023136"/>
    </source>
</evidence>
<dbReference type="GO" id="GO:0010468">
    <property type="term" value="P:regulation of gene expression"/>
    <property type="evidence" value="ECO:0007669"/>
    <property type="project" value="UniProtKB-ARBA"/>
</dbReference>
<dbReference type="EC" id="2.7.11.1" evidence="3"/>
<evidence type="ECO:0000256" key="4">
    <source>
        <dbReference type="ARBA" id="ARBA00022527"/>
    </source>
</evidence>
<feature type="domain" description="KEN" evidence="21">
    <location>
        <begin position="847"/>
        <end position="977"/>
    </location>
</feature>
<dbReference type="SMART" id="SM00220">
    <property type="entry name" value="S_TKc"/>
    <property type="match status" value="1"/>
</dbReference>
<dbReference type="AlphaFoldDB" id="A0A7M7KG93"/>
<dbReference type="EnsemblMetazoa" id="XM_022810620">
    <property type="protein sequence ID" value="XP_022666355"/>
    <property type="gene ID" value="LOC111252530"/>
</dbReference>
<dbReference type="Pfam" id="PF06479">
    <property type="entry name" value="Ribonuc_2-5A"/>
    <property type="match status" value="1"/>
</dbReference>
<evidence type="ECO:0000256" key="5">
    <source>
        <dbReference type="ARBA" id="ARBA00022553"/>
    </source>
</evidence>
<evidence type="ECO:0000313" key="23">
    <source>
        <dbReference type="Proteomes" id="UP000594260"/>
    </source>
</evidence>
<dbReference type="EnsemblMetazoa" id="XM_022810623">
    <property type="protein sequence ID" value="XP_022666358"/>
    <property type="gene ID" value="LOC111252530"/>
</dbReference>
<dbReference type="GO" id="GO:0006397">
    <property type="term" value="P:mRNA processing"/>
    <property type="evidence" value="ECO:0007669"/>
    <property type="project" value="InterPro"/>
</dbReference>
<dbReference type="KEGG" id="vde:111252530"/>
<organism evidence="22 23">
    <name type="scientific">Varroa destructor</name>
    <name type="common">Honeybee mite</name>
    <dbReference type="NCBI Taxonomy" id="109461"/>
    <lineage>
        <taxon>Eukaryota</taxon>
        <taxon>Metazoa</taxon>
        <taxon>Ecdysozoa</taxon>
        <taxon>Arthropoda</taxon>
        <taxon>Chelicerata</taxon>
        <taxon>Arachnida</taxon>
        <taxon>Acari</taxon>
        <taxon>Parasitiformes</taxon>
        <taxon>Mesostigmata</taxon>
        <taxon>Gamasina</taxon>
        <taxon>Dermanyssoidea</taxon>
        <taxon>Varroidae</taxon>
        <taxon>Varroa</taxon>
    </lineage>
</organism>
<keyword evidence="12" id="KW-0256">Endoplasmic reticulum</keyword>
<dbReference type="GO" id="GO:0004674">
    <property type="term" value="F:protein serine/threonine kinase activity"/>
    <property type="evidence" value="ECO:0007669"/>
    <property type="project" value="UniProtKB-KW"/>
</dbReference>
<keyword evidence="16" id="KW-0511">Multifunctional enzyme</keyword>
<keyword evidence="9" id="KW-0547">Nucleotide-binding</keyword>
<evidence type="ECO:0000259" key="21">
    <source>
        <dbReference type="PROSITE" id="PS51392"/>
    </source>
</evidence>
<dbReference type="PROSITE" id="PS51392">
    <property type="entry name" value="KEN"/>
    <property type="match status" value="1"/>
</dbReference>
<dbReference type="GeneID" id="111252530"/>
<dbReference type="InterPro" id="IPR008271">
    <property type="entry name" value="Ser/Thr_kinase_AS"/>
</dbReference>
<evidence type="ECO:0000256" key="11">
    <source>
        <dbReference type="ARBA" id="ARBA00022801"/>
    </source>
</evidence>
<dbReference type="Gene3D" id="1.20.1440.180">
    <property type="entry name" value="KEN domain"/>
    <property type="match status" value="1"/>
</dbReference>
<dbReference type="RefSeq" id="XP_022666351.1">
    <property type="nucleotide sequence ID" value="XM_022810616.1"/>
</dbReference>
<dbReference type="InterPro" id="IPR011009">
    <property type="entry name" value="Kinase-like_dom_sf"/>
</dbReference>
<dbReference type="RefSeq" id="XP_022666358.1">
    <property type="nucleotide sequence ID" value="XM_022810623.1"/>
</dbReference>
<reference evidence="22" key="1">
    <citation type="submission" date="2021-01" db="UniProtKB">
        <authorList>
            <consortium name="EnsemblMetazoa"/>
        </authorList>
    </citation>
    <scope>IDENTIFICATION</scope>
</reference>
<dbReference type="GO" id="GO:0080090">
    <property type="term" value="P:regulation of primary metabolic process"/>
    <property type="evidence" value="ECO:0007669"/>
    <property type="project" value="UniProtKB-ARBA"/>
</dbReference>
<dbReference type="RefSeq" id="XP_022666359.1">
    <property type="nucleotide sequence ID" value="XM_022810624.1"/>
</dbReference>
<dbReference type="EnsemblMetazoa" id="XM_022810624">
    <property type="protein sequence ID" value="XP_022666359"/>
    <property type="gene ID" value="LOC111252530"/>
</dbReference>
<evidence type="ECO:0000259" key="20">
    <source>
        <dbReference type="PROSITE" id="PS50011"/>
    </source>
</evidence>
<dbReference type="EnsemblMetazoa" id="XM_022810625">
    <property type="protein sequence ID" value="XP_022666360"/>
    <property type="gene ID" value="LOC111252530"/>
</dbReference>
<dbReference type="Gene3D" id="1.10.510.10">
    <property type="entry name" value="Transferase(Phosphotransferase) domain 1"/>
    <property type="match status" value="1"/>
</dbReference>
<dbReference type="InterPro" id="IPR010513">
    <property type="entry name" value="KEN_dom"/>
</dbReference>
<dbReference type="SUPFAM" id="SSF50998">
    <property type="entry name" value="Quinoprotein alcohol dehydrogenase-like"/>
    <property type="match status" value="1"/>
</dbReference>
<dbReference type="InParanoid" id="A0A7M7KG93"/>
<dbReference type="SMART" id="SM00564">
    <property type="entry name" value="PQQ"/>
    <property type="match status" value="4"/>
</dbReference>
<evidence type="ECO:0000256" key="8">
    <source>
        <dbReference type="ARBA" id="ARBA00022729"/>
    </source>
</evidence>
<dbReference type="GO" id="GO:0005524">
    <property type="term" value="F:ATP binding"/>
    <property type="evidence" value="ECO:0007669"/>
    <property type="project" value="UniProtKB-KW"/>
</dbReference>
<dbReference type="RefSeq" id="XP_022666352.1">
    <property type="nucleotide sequence ID" value="XM_022810617.1"/>
</dbReference>
<dbReference type="EnsemblMetazoa" id="XM_022810622">
    <property type="protein sequence ID" value="XP_022666357"/>
    <property type="gene ID" value="LOC111252530"/>
</dbReference>
<dbReference type="EnsemblMetazoa" id="XM_022810621">
    <property type="protein sequence ID" value="XP_022666356"/>
    <property type="gene ID" value="LOC111252530"/>
</dbReference>
<keyword evidence="11" id="KW-0378">Hydrolase</keyword>
<dbReference type="GO" id="GO:0051082">
    <property type="term" value="F:unfolded protein binding"/>
    <property type="evidence" value="ECO:0007669"/>
    <property type="project" value="TreeGrafter"/>
</dbReference>
<dbReference type="FunCoup" id="A0A7M7KG93">
    <property type="interactions" value="382"/>
</dbReference>
<dbReference type="RefSeq" id="XP_022666357.1">
    <property type="nucleotide sequence ID" value="XM_022810622.1"/>
</dbReference>
<dbReference type="FunFam" id="3.30.200.20:FF:000077">
    <property type="entry name" value="Putative Serine/threonine-protein kinase/endoribonuclease IRE1"/>
    <property type="match status" value="1"/>
</dbReference>
<dbReference type="Gene3D" id="3.30.200.20">
    <property type="entry name" value="Phosphorylase Kinase, domain 1"/>
    <property type="match status" value="1"/>
</dbReference>
<dbReference type="Pfam" id="PF13360">
    <property type="entry name" value="PQQ_2"/>
    <property type="match status" value="1"/>
</dbReference>
<dbReference type="InterPro" id="IPR038357">
    <property type="entry name" value="KEN_sf"/>
</dbReference>
<evidence type="ECO:0000256" key="7">
    <source>
        <dbReference type="ARBA" id="ARBA00022692"/>
    </source>
</evidence>
<dbReference type="GO" id="GO:0070059">
    <property type="term" value="P:intrinsic apoptotic signaling pathway in response to endoplasmic reticulum stress"/>
    <property type="evidence" value="ECO:0007669"/>
    <property type="project" value="TreeGrafter"/>
</dbReference>
<dbReference type="Proteomes" id="UP000594260">
    <property type="component" value="Unplaced"/>
</dbReference>
<evidence type="ECO:0000256" key="2">
    <source>
        <dbReference type="ARBA" id="ARBA00004115"/>
    </source>
</evidence>
<dbReference type="EnsemblMetazoa" id="XM_022810617">
    <property type="protein sequence ID" value="XP_022666352"/>
    <property type="gene ID" value="LOC111252530"/>
</dbReference>
<dbReference type="GO" id="GO:0016787">
    <property type="term" value="F:hydrolase activity"/>
    <property type="evidence" value="ECO:0007669"/>
    <property type="project" value="UniProtKB-KW"/>
</dbReference>
<dbReference type="InterPro" id="IPR000719">
    <property type="entry name" value="Prot_kinase_dom"/>
</dbReference>
<dbReference type="Pfam" id="PF00069">
    <property type="entry name" value="Pkinase"/>
    <property type="match status" value="1"/>
</dbReference>
<dbReference type="GO" id="GO:0036498">
    <property type="term" value="P:IRE1-mediated unfolded protein response"/>
    <property type="evidence" value="ECO:0007669"/>
    <property type="project" value="TreeGrafter"/>
</dbReference>
<evidence type="ECO:0000256" key="13">
    <source>
        <dbReference type="ARBA" id="ARBA00022840"/>
    </source>
</evidence>
<keyword evidence="7" id="KW-0812">Transmembrane</keyword>
<feature type="domain" description="Protein kinase" evidence="20">
    <location>
        <begin position="582"/>
        <end position="844"/>
    </location>
</feature>
<sequence length="1175" mass="130634">MGSVVATRPMPHRQRGPFRKTGIWLRKDMALFRGTAMSFTKIALVQVLVICLCTGHVSAAEQKTATSPAATRKDVKSNVSRTQSNPILLVSMLNGELAAVDKNTGVIQWSIRENPVLKVPFSSSTSPGGAGFLPDPKDGSLYILLSQDEADHGAGSSTSGRSRTPFIKKLPFTIPELVTASPCRSSDGMLYTGQKRDVWFAIDLASGQKKETISFHGSDSVCPQGRAGLAYIGRSEYHIAMFDAATGERRWNATYYDYAATAANILEVAHAEYDLAHFASSERGRVMTFAKKTGDFLWEMDFDSPIVALYLIDDPRDTHSNLRRLPFMSLAQRTMDDIGTRILRNTWRRYLMSEWDESLLFPALYVGNVASSSQSDMTQPDAAEIYALPAMVDKSVPLIPCDGSERNVPLLEGPYNEDGSKGHRQGELFKGYYEMPDSVVSQLVPRRQISQGPTTGLLQPSSPFNQNQEGSIIEVPPRRTRDSSAQTYSTAGSQPLEHHDQAVQNISDELYWIKVVLKVALAAVVIFLIAACFHLYPQARALHQSSRSLNGFNLRISGETGQPIRELEMNENGEYTVGKINYTVQEQLGSGGNGTVVFKGCFEGRPVAVKRILPICYSLAHREVKLLRETDEHPNVVRYFCMEEDANFYYIALELCAATLAEYVENRSFDRGNPPLQPLQAIHQAASGLEHLHNLNIAHRDVKPQNLLISTATRTGQLKVMISDFGLCKKLSHDARSFSQRSGVLGTAGWIAPEVLEDDTGSRVTKAIDVFSLGCVMYYVISGGQHPFGDTLERQANIRSGKVSLAALGDSNEDLTAKGLIHQMLSMDASARPTIAQVTRHPAFWDANRTLNFFQEVSDRVEKEPHTSPVVRALEKAGIKILNSSNWIDQITTELQKDLRRFRSYKGNSIRDLLRALRNKKHHYRELPEELRAELGSIPNEYMEYFTLRFPRLLLHTYAAIQHFRHDVPLLAEYYAPDPVQNPNQTKAPAEPVEIATHPDLDSIPWPNSRGPWAASRVKNHSPTTERTARTQEQGENQPQVTTPNPNSTIDKIDTAGSGSPSDEKRVKNPQNEVTTGEVDRNFNDHDRSIILTQAGPILRDNNSQAVTQYGADEEERHKNGVEFSEKNLREALAASLAKESSPDESVSPVLEVQVAQDEASEAQPPRKNKKKKKK</sequence>
<evidence type="ECO:0000256" key="19">
    <source>
        <dbReference type="SAM" id="MobiDB-lite"/>
    </source>
</evidence>
<evidence type="ECO:0000256" key="9">
    <source>
        <dbReference type="ARBA" id="ARBA00022741"/>
    </source>
</evidence>
<evidence type="ECO:0000256" key="17">
    <source>
        <dbReference type="ARBA" id="ARBA00047899"/>
    </source>
</evidence>
<dbReference type="CDD" id="cd09769">
    <property type="entry name" value="Luminal_IRE1"/>
    <property type="match status" value="1"/>
</dbReference>
<dbReference type="GO" id="GO:1990604">
    <property type="term" value="C:IRE1-TRAF2-ASK1 complex"/>
    <property type="evidence" value="ECO:0007669"/>
    <property type="project" value="TreeGrafter"/>
</dbReference>
<feature type="region of interest" description="Disordered" evidence="19">
    <location>
        <begin position="1135"/>
        <end position="1175"/>
    </location>
</feature>
<keyword evidence="4" id="KW-0723">Serine/threonine-protein kinase</keyword>
<feature type="compositionally biased region" description="Polar residues" evidence="19">
    <location>
        <begin position="483"/>
        <end position="493"/>
    </location>
</feature>
<evidence type="ECO:0000256" key="14">
    <source>
        <dbReference type="ARBA" id="ARBA00022989"/>
    </source>
</evidence>
<dbReference type="FunFam" id="1.20.1440.180:FF:000001">
    <property type="entry name" value="Serine/threonine-protein kinase/endoribonuclease IRE1"/>
    <property type="match status" value="1"/>
</dbReference>
<comment type="cofactor">
    <cofactor evidence="1">
        <name>Mg(2+)</name>
        <dbReference type="ChEBI" id="CHEBI:18420"/>
    </cofactor>
</comment>
<feature type="compositionally biased region" description="Polar residues" evidence="19">
    <location>
        <begin position="451"/>
        <end position="470"/>
    </location>
</feature>
<evidence type="ECO:0000256" key="3">
    <source>
        <dbReference type="ARBA" id="ARBA00012513"/>
    </source>
</evidence>
<dbReference type="RefSeq" id="XP_022666354.1">
    <property type="nucleotide sequence ID" value="XM_022810619.1"/>
</dbReference>
<comment type="catalytic activity">
    <reaction evidence="17">
        <text>L-threonyl-[protein] + ATP = O-phospho-L-threonyl-[protein] + ADP + H(+)</text>
        <dbReference type="Rhea" id="RHEA:46608"/>
        <dbReference type="Rhea" id="RHEA-COMP:11060"/>
        <dbReference type="Rhea" id="RHEA-COMP:11605"/>
        <dbReference type="ChEBI" id="CHEBI:15378"/>
        <dbReference type="ChEBI" id="CHEBI:30013"/>
        <dbReference type="ChEBI" id="CHEBI:30616"/>
        <dbReference type="ChEBI" id="CHEBI:61977"/>
        <dbReference type="ChEBI" id="CHEBI:456216"/>
        <dbReference type="EC" id="2.7.11.1"/>
    </reaction>
</comment>
<evidence type="ECO:0000256" key="1">
    <source>
        <dbReference type="ARBA" id="ARBA00001946"/>
    </source>
</evidence>
<keyword evidence="8" id="KW-0732">Signal</keyword>